<comment type="caution">
    <text evidence="3">The sequence shown here is derived from an EMBL/GenBank/DDBJ whole genome shotgun (WGS) entry which is preliminary data.</text>
</comment>
<dbReference type="OMA" id="NTVMLEQ"/>
<name>X6LBI2_RETFI</name>
<sequence>GEENDDNDNDDDNNKEQRQQQQQQQQQYYAHFDRQSLMQDIDGDMCMQDTINADTIATANATTTTAVAMAGNETALAKQSKGQRECKEELQMLLEKERQEHSDEKVMFEQTVEQLRGQMDVLHQEKEAWNNRYHELESAKAELQSRLQLEMIKFEKEKENLSKGFEQQLLQVQNGAVQAIDSTTEENMKLKLHIAQLKGHNEALELELQKAFELIKSKDNQLTDLQGQLTLFQQRVGDTNAHLRTAQDALQLAHADNAKLAQQLIEYKDHRTQATRDLDAARLEATDLQTQMAKLKETLTHKNTKLERLENQVDQLDNDFNKLKLNFDSLTDDHQILTDAYETLKDENSQTTKALEESKNEIQIKEKEESIEENKDSIKELTSQLSDTVSNSDEAMNKLLHKNEEVINKHINLESTKSEWTKMGEECKSNEHKLSALESAKKATEQSLRDFQSVYETLESKHQEQCRIYEQCLQELEDYKSRCDEYNHEIVSYNVKVSQLTHENQSLHERAKEFEKEAKHQIQNLGKNLVQLEQESATLKHESQKMQAAHEQAMLHNQTLLQAKEVEITELKQSSEKALQDITNQKRDQQSLFKQQIDTIQQAHAQKIEQLNATLAQQSNQFTQEQTKWTSEKEELAQRCVTLEKELEDSKGQTSEKSKLLELYHKNLSEFQKAVLNVPMSPNKMMEGQREAFENEQKNQLERQIISVFKNAESQFETNERLHREALQMMQKQTGKLEAELSAQKELYATCSTQLQDMTVRYGELTEEFEKKKQQFNRKMDEAHEQVKASKDRRDRLIEAYEERLRILKEELEEHKKKKDMLTQELVSQKEIFKTNTNELAEHKNELKNNKETIGNLQKLVKSLKTEKESVEKKLDQSQTQWLGVQQIQSKMESDLTKSIQERMDAIKTSKQMRISEEKVYKEMMEWKCKYNELKEITFRNDSNVNELKAKISELEAENVRLAGHHNAQQRINHLLDLKKEINQLKQTNRLLINKLNKYER</sequence>
<feature type="compositionally biased region" description="Acidic residues" evidence="2">
    <location>
        <begin position="1"/>
        <end position="11"/>
    </location>
</feature>
<dbReference type="SUPFAM" id="SSF57997">
    <property type="entry name" value="Tropomyosin"/>
    <property type="match status" value="1"/>
</dbReference>
<feature type="coiled-coil region" evidence="1">
    <location>
        <begin position="441"/>
        <end position="653"/>
    </location>
</feature>
<feature type="non-terminal residue" evidence="3">
    <location>
        <position position="1"/>
    </location>
</feature>
<feature type="coiled-coil region" evidence="1">
    <location>
        <begin position="271"/>
        <end position="384"/>
    </location>
</feature>
<dbReference type="EMBL" id="ASPP01047637">
    <property type="protein sequence ID" value="ETN98104.1"/>
    <property type="molecule type" value="Genomic_DNA"/>
</dbReference>
<proteinExistence type="predicted"/>
<evidence type="ECO:0000313" key="3">
    <source>
        <dbReference type="EMBL" id="ETN98104.1"/>
    </source>
</evidence>
<evidence type="ECO:0000313" key="4">
    <source>
        <dbReference type="Proteomes" id="UP000023152"/>
    </source>
</evidence>
<protein>
    <submittedName>
        <fullName evidence="3">Putative vesicular transport factor Uso1p</fullName>
    </submittedName>
</protein>
<accession>X6LBI2</accession>
<keyword evidence="4" id="KW-1185">Reference proteome</keyword>
<feature type="region of interest" description="Disordered" evidence="2">
    <location>
        <begin position="1"/>
        <end position="27"/>
    </location>
</feature>
<evidence type="ECO:0000256" key="1">
    <source>
        <dbReference type="SAM" id="Coils"/>
    </source>
</evidence>
<feature type="coiled-coil region" evidence="1">
    <location>
        <begin position="755"/>
        <end position="881"/>
    </location>
</feature>
<feature type="coiled-coil region" evidence="1">
    <location>
        <begin position="112"/>
        <end position="153"/>
    </location>
</feature>
<evidence type="ECO:0000256" key="2">
    <source>
        <dbReference type="SAM" id="MobiDB-lite"/>
    </source>
</evidence>
<feature type="coiled-coil region" evidence="1">
    <location>
        <begin position="945"/>
        <end position="995"/>
    </location>
</feature>
<gene>
    <name evidence="3" type="ORF">RFI_39410</name>
</gene>
<organism evidence="3 4">
    <name type="scientific">Reticulomyxa filosa</name>
    <dbReference type="NCBI Taxonomy" id="46433"/>
    <lineage>
        <taxon>Eukaryota</taxon>
        <taxon>Sar</taxon>
        <taxon>Rhizaria</taxon>
        <taxon>Retaria</taxon>
        <taxon>Foraminifera</taxon>
        <taxon>Monothalamids</taxon>
        <taxon>Reticulomyxidae</taxon>
        <taxon>Reticulomyxa</taxon>
    </lineage>
</organism>
<dbReference type="Proteomes" id="UP000023152">
    <property type="component" value="Unassembled WGS sequence"/>
</dbReference>
<dbReference type="AlphaFoldDB" id="X6LBI2"/>
<feature type="coiled-coil region" evidence="1">
    <location>
        <begin position="187"/>
        <end position="221"/>
    </location>
</feature>
<reference evidence="3 4" key="1">
    <citation type="journal article" date="2013" name="Curr. Biol.">
        <title>The Genome of the Foraminiferan Reticulomyxa filosa.</title>
        <authorList>
            <person name="Glockner G."/>
            <person name="Hulsmann N."/>
            <person name="Schleicher M."/>
            <person name="Noegel A.A."/>
            <person name="Eichinger L."/>
            <person name="Gallinger C."/>
            <person name="Pawlowski J."/>
            <person name="Sierra R."/>
            <person name="Euteneuer U."/>
            <person name="Pillet L."/>
            <person name="Moustafa A."/>
            <person name="Platzer M."/>
            <person name="Groth M."/>
            <person name="Szafranski K."/>
            <person name="Schliwa M."/>
        </authorList>
    </citation>
    <scope>NUCLEOTIDE SEQUENCE [LARGE SCALE GENOMIC DNA]</scope>
</reference>
<keyword evidence="1" id="KW-0175">Coiled coil</keyword>